<dbReference type="OrthoDB" id="9815506at2"/>
<keyword evidence="6" id="KW-1185">Reference proteome</keyword>
<name>A0A4R5MPC6_9SPHI</name>
<dbReference type="InterPro" id="IPR013747">
    <property type="entry name" value="ACP_syn_III_C"/>
</dbReference>
<feature type="domain" description="Beta-ketoacyl-[acyl-carrier-protein] synthase III C-terminal" evidence="3">
    <location>
        <begin position="256"/>
        <end position="340"/>
    </location>
</feature>
<dbReference type="PANTHER" id="PTHR34069:SF2">
    <property type="entry name" value="BETA-KETOACYL-[ACYL-CARRIER-PROTEIN] SYNTHASE III"/>
    <property type="match status" value="1"/>
</dbReference>
<evidence type="ECO:0000259" key="4">
    <source>
        <dbReference type="Pfam" id="PF08545"/>
    </source>
</evidence>
<dbReference type="GO" id="GO:0006633">
    <property type="term" value="P:fatty acid biosynthetic process"/>
    <property type="evidence" value="ECO:0007669"/>
    <property type="project" value="InterPro"/>
</dbReference>
<comment type="caution">
    <text evidence="5">The sequence shown here is derived from an EMBL/GenBank/DDBJ whole genome shotgun (WGS) entry which is preliminary data.</text>
</comment>
<dbReference type="SUPFAM" id="SSF53901">
    <property type="entry name" value="Thiolase-like"/>
    <property type="match status" value="1"/>
</dbReference>
<sequence length="353" mass="39096">MMAVLKLQGIEVKGISCCVPPKIEYNRDITYLTAEEKEKFITVTGIEERRIAEDDVCASDLSLQASELLFEKLNWDKDSVELLVFVSQSADYTLPVTAAILQDRMGLSKKCLAFDVPLGCSGYVYGISIITGMMKSFNIKRGILIAGDTGNKLISKTDKSTHPLFGDAASATAFENTDSNETILFDLGTDGSGFESIIIRDGGSRNKATEASLQYNEYKPGVLRNNCQLSLNGMDVFSFGISQAPKTVNNLIDSFQINKDEIDYFVFHQANMMINKKITKKLKIPIEKVPYSLKEFGNTSSATIPLTIVKELKHQIEVENKKLLLCGFGVGLSWGTVILTLQKDIQLIYSEYV</sequence>
<keyword evidence="2" id="KW-0012">Acyltransferase</keyword>
<dbReference type="Pfam" id="PF08545">
    <property type="entry name" value="ACP_syn_III"/>
    <property type="match status" value="1"/>
</dbReference>
<proteinExistence type="predicted"/>
<dbReference type="CDD" id="cd00830">
    <property type="entry name" value="KAS_III"/>
    <property type="match status" value="1"/>
</dbReference>
<evidence type="ECO:0000256" key="2">
    <source>
        <dbReference type="ARBA" id="ARBA00023315"/>
    </source>
</evidence>
<evidence type="ECO:0000313" key="6">
    <source>
        <dbReference type="Proteomes" id="UP000295668"/>
    </source>
</evidence>
<organism evidence="5 6">
    <name type="scientific">Pedobacter changchengzhani</name>
    <dbReference type="NCBI Taxonomy" id="2529274"/>
    <lineage>
        <taxon>Bacteria</taxon>
        <taxon>Pseudomonadati</taxon>
        <taxon>Bacteroidota</taxon>
        <taxon>Sphingobacteriia</taxon>
        <taxon>Sphingobacteriales</taxon>
        <taxon>Sphingobacteriaceae</taxon>
        <taxon>Pedobacter</taxon>
    </lineage>
</organism>
<evidence type="ECO:0000256" key="1">
    <source>
        <dbReference type="ARBA" id="ARBA00022679"/>
    </source>
</evidence>
<dbReference type="GO" id="GO:0044550">
    <property type="term" value="P:secondary metabolite biosynthetic process"/>
    <property type="evidence" value="ECO:0007669"/>
    <property type="project" value="TreeGrafter"/>
</dbReference>
<accession>A0A4R5MPC6</accession>
<dbReference type="Proteomes" id="UP000295668">
    <property type="component" value="Unassembled WGS sequence"/>
</dbReference>
<evidence type="ECO:0000259" key="3">
    <source>
        <dbReference type="Pfam" id="PF08541"/>
    </source>
</evidence>
<dbReference type="GO" id="GO:0004315">
    <property type="term" value="F:3-oxoacyl-[acyl-carrier-protein] synthase activity"/>
    <property type="evidence" value="ECO:0007669"/>
    <property type="project" value="InterPro"/>
</dbReference>
<dbReference type="EMBL" id="SJCY01000001">
    <property type="protein sequence ID" value="TDG37707.1"/>
    <property type="molecule type" value="Genomic_DNA"/>
</dbReference>
<keyword evidence="1" id="KW-0808">Transferase</keyword>
<gene>
    <name evidence="5" type="ORF">EZJ43_01025</name>
</gene>
<dbReference type="Pfam" id="PF08541">
    <property type="entry name" value="ACP_syn_III_C"/>
    <property type="match status" value="1"/>
</dbReference>
<protein>
    <submittedName>
        <fullName evidence="5">Ketoacyl-ACP synthase III</fullName>
    </submittedName>
</protein>
<dbReference type="InterPro" id="IPR016039">
    <property type="entry name" value="Thiolase-like"/>
</dbReference>
<evidence type="ECO:0000313" key="5">
    <source>
        <dbReference type="EMBL" id="TDG37707.1"/>
    </source>
</evidence>
<dbReference type="Gene3D" id="3.40.47.10">
    <property type="match status" value="1"/>
</dbReference>
<feature type="domain" description="Beta-ketoacyl-[acyl-carrier-protein] synthase III N-terminal" evidence="4">
    <location>
        <begin position="114"/>
        <end position="191"/>
    </location>
</feature>
<dbReference type="AlphaFoldDB" id="A0A4R5MPC6"/>
<dbReference type="InterPro" id="IPR013751">
    <property type="entry name" value="ACP_syn_III_N"/>
</dbReference>
<dbReference type="PANTHER" id="PTHR34069">
    <property type="entry name" value="3-OXOACYL-[ACYL-CARRIER-PROTEIN] SYNTHASE 3"/>
    <property type="match status" value="1"/>
</dbReference>
<reference evidence="5 6" key="1">
    <citation type="submission" date="2019-02" db="EMBL/GenBank/DDBJ databases">
        <title>Pedobacter sp. nov., a novel speices isolated from soil of pinguins habitat in Antarcitica.</title>
        <authorList>
            <person name="He R.-H."/>
        </authorList>
    </citation>
    <scope>NUCLEOTIDE SEQUENCE [LARGE SCALE GENOMIC DNA]</scope>
    <source>
        <strain evidence="5 6">E01020</strain>
    </source>
</reference>